<dbReference type="GO" id="GO:0045944">
    <property type="term" value="P:positive regulation of transcription by RNA polymerase II"/>
    <property type="evidence" value="ECO:0007669"/>
    <property type="project" value="TreeGrafter"/>
</dbReference>
<dbReference type="Gene3D" id="2.60.200.20">
    <property type="match status" value="1"/>
</dbReference>
<sequence length="415" mass="45373">MEAEDDSGNKDLFDGYHPLSSTEAASGSHSPNTKRKVENSFGLFCVMRKRARGYISVDDDDDDDDMSSSEKGDDFFCSDSDTDMSDCSEFDVISQHVVQDTGLIDGENGVSSNDEPIPISSVPPDGGSSGVLLLDTCSFQQRVGCLSEYNNVRDDEFGLGISPVPLTKTLQGSGRQWSVCGSVAGVRNITLLGDSSGGACSALGGEQLDVNVSSFQGMDAGLSQTLYQEEEDEMSFSDVDAMIRRLNLIPDDSDSCLGMEERNMSKHPRHTLLGLEHCSIPRGIISQGAIAVLHCRGLKHFIRKQEVIIGRSCDGMNVDIDLSKYGYGSNISRRQALVKLEKKGSFSLKNLGKRHILVDGEKLNTGQIASLTSCSSVQIRGEVFVFKINKEAVRQFLKNNIKRNSKDDTKFRWCE</sequence>
<dbReference type="PANTHER" id="PTHR13233">
    <property type="entry name" value="MICROSPHERULE PROTEIN 1"/>
    <property type="match status" value="1"/>
</dbReference>
<reference evidence="3" key="1">
    <citation type="journal article" date="2019" name="Database">
        <title>The radish genome database (RadishGD): an integrated information resource for radish genomics.</title>
        <authorList>
            <person name="Yu H.J."/>
            <person name="Baek S."/>
            <person name="Lee Y.J."/>
            <person name="Cho A."/>
            <person name="Mun J.H."/>
        </authorList>
    </citation>
    <scope>NUCLEOTIDE SEQUENCE [LARGE SCALE GENOMIC DNA]</scope>
    <source>
        <strain evidence="3">cv. WK10039</strain>
    </source>
</reference>
<dbReference type="OrthoDB" id="10262769at2759"/>
<dbReference type="SUPFAM" id="SSF49879">
    <property type="entry name" value="SMAD/FHA domain"/>
    <property type="match status" value="1"/>
</dbReference>
<feature type="compositionally biased region" description="Acidic residues" evidence="1">
    <location>
        <begin position="57"/>
        <end position="67"/>
    </location>
</feature>
<reference evidence="4" key="2">
    <citation type="submission" date="2025-08" db="UniProtKB">
        <authorList>
            <consortium name="RefSeq"/>
        </authorList>
    </citation>
    <scope>IDENTIFICATION</scope>
    <source>
        <tissue evidence="4">Leaf</tissue>
    </source>
</reference>
<dbReference type="PROSITE" id="PS50006">
    <property type="entry name" value="FHA_DOMAIN"/>
    <property type="match status" value="1"/>
</dbReference>
<evidence type="ECO:0000256" key="1">
    <source>
        <dbReference type="SAM" id="MobiDB-lite"/>
    </source>
</evidence>
<dbReference type="Pfam" id="PF00498">
    <property type="entry name" value="FHA"/>
    <property type="match status" value="1"/>
</dbReference>
<dbReference type="InterPro" id="IPR037912">
    <property type="entry name" value="MCRS1"/>
</dbReference>
<name>A0A9W3D453_RAPSA</name>
<organism evidence="3 4">
    <name type="scientific">Raphanus sativus</name>
    <name type="common">Radish</name>
    <name type="synonym">Raphanus raphanistrum var. sativus</name>
    <dbReference type="NCBI Taxonomy" id="3726"/>
    <lineage>
        <taxon>Eukaryota</taxon>
        <taxon>Viridiplantae</taxon>
        <taxon>Streptophyta</taxon>
        <taxon>Embryophyta</taxon>
        <taxon>Tracheophyta</taxon>
        <taxon>Spermatophyta</taxon>
        <taxon>Magnoliopsida</taxon>
        <taxon>eudicotyledons</taxon>
        <taxon>Gunneridae</taxon>
        <taxon>Pentapetalae</taxon>
        <taxon>rosids</taxon>
        <taxon>malvids</taxon>
        <taxon>Brassicales</taxon>
        <taxon>Brassicaceae</taxon>
        <taxon>Brassiceae</taxon>
        <taxon>Raphanus</taxon>
    </lineage>
</organism>
<dbReference type="InterPro" id="IPR008984">
    <property type="entry name" value="SMAD_FHA_dom_sf"/>
</dbReference>
<dbReference type="GO" id="GO:0044545">
    <property type="term" value="C:NSL complex"/>
    <property type="evidence" value="ECO:0007669"/>
    <property type="project" value="TreeGrafter"/>
</dbReference>
<proteinExistence type="predicted"/>
<dbReference type="PANTHER" id="PTHR13233:SF19">
    <property type="entry name" value="SMAD_FHA DOMAIN-CONTAINING PROTEIN"/>
    <property type="match status" value="1"/>
</dbReference>
<evidence type="ECO:0000259" key="2">
    <source>
        <dbReference type="PROSITE" id="PS50006"/>
    </source>
</evidence>
<feature type="region of interest" description="Disordered" evidence="1">
    <location>
        <begin position="1"/>
        <end position="35"/>
    </location>
</feature>
<dbReference type="Proteomes" id="UP000504610">
    <property type="component" value="Chromosome 2"/>
</dbReference>
<dbReference type="GeneID" id="108840788"/>
<dbReference type="InterPro" id="IPR000253">
    <property type="entry name" value="FHA_dom"/>
</dbReference>
<protein>
    <submittedName>
        <fullName evidence="4">Uncharacterized protein LOC108840788 isoform X1</fullName>
    </submittedName>
</protein>
<dbReference type="GO" id="GO:0002151">
    <property type="term" value="F:G-quadruplex RNA binding"/>
    <property type="evidence" value="ECO:0007669"/>
    <property type="project" value="InterPro"/>
</dbReference>
<dbReference type="GO" id="GO:0031011">
    <property type="term" value="C:Ino80 complex"/>
    <property type="evidence" value="ECO:0007669"/>
    <property type="project" value="InterPro"/>
</dbReference>
<dbReference type="SMART" id="SM00240">
    <property type="entry name" value="FHA"/>
    <property type="match status" value="1"/>
</dbReference>
<keyword evidence="3" id="KW-1185">Reference proteome</keyword>
<dbReference type="AlphaFoldDB" id="A0A9W3D453"/>
<feature type="compositionally biased region" description="Polar residues" evidence="1">
    <location>
        <begin position="19"/>
        <end position="31"/>
    </location>
</feature>
<dbReference type="RefSeq" id="XP_056858630.1">
    <property type="nucleotide sequence ID" value="XM_057002650.1"/>
</dbReference>
<evidence type="ECO:0000313" key="4">
    <source>
        <dbReference type="RefSeq" id="XP_056858630.1"/>
    </source>
</evidence>
<dbReference type="KEGG" id="rsz:108840788"/>
<feature type="region of interest" description="Disordered" evidence="1">
    <location>
        <begin position="56"/>
        <end position="75"/>
    </location>
</feature>
<evidence type="ECO:0000313" key="3">
    <source>
        <dbReference type="Proteomes" id="UP000504610"/>
    </source>
</evidence>
<dbReference type="GO" id="GO:0071339">
    <property type="term" value="C:MLL1 complex"/>
    <property type="evidence" value="ECO:0007669"/>
    <property type="project" value="InterPro"/>
</dbReference>
<accession>A0A9W3D453</accession>
<gene>
    <name evidence="4" type="primary">LOC108840788</name>
</gene>
<feature type="domain" description="FHA" evidence="2">
    <location>
        <begin position="307"/>
        <end position="363"/>
    </location>
</feature>